<protein>
    <recommendedName>
        <fullName evidence="13">O-fucosyltransferase family protein</fullName>
    </recommendedName>
</protein>
<evidence type="ECO:0000256" key="12">
    <source>
        <dbReference type="ARBA" id="ARBA00023277"/>
    </source>
</evidence>
<evidence type="ECO:0000256" key="5">
    <source>
        <dbReference type="ARBA" id="ARBA00022679"/>
    </source>
</evidence>
<keyword evidence="11" id="KW-0294">Fucose metabolism</keyword>
<dbReference type="GO" id="GO:0016757">
    <property type="term" value="F:glycosyltransferase activity"/>
    <property type="evidence" value="ECO:0007669"/>
    <property type="project" value="UniProtKB-KW"/>
</dbReference>
<name>A0AAV1QZU2_9ROSI</name>
<organism evidence="14 15">
    <name type="scientific">Dovyalis caffra</name>
    <dbReference type="NCBI Taxonomy" id="77055"/>
    <lineage>
        <taxon>Eukaryota</taxon>
        <taxon>Viridiplantae</taxon>
        <taxon>Streptophyta</taxon>
        <taxon>Embryophyta</taxon>
        <taxon>Tracheophyta</taxon>
        <taxon>Spermatophyta</taxon>
        <taxon>Magnoliopsida</taxon>
        <taxon>eudicotyledons</taxon>
        <taxon>Gunneridae</taxon>
        <taxon>Pentapetalae</taxon>
        <taxon>rosids</taxon>
        <taxon>fabids</taxon>
        <taxon>Malpighiales</taxon>
        <taxon>Salicaceae</taxon>
        <taxon>Flacourtieae</taxon>
        <taxon>Dovyalis</taxon>
    </lineage>
</organism>
<dbReference type="Gene3D" id="3.40.50.11350">
    <property type="match status" value="1"/>
</dbReference>
<keyword evidence="15" id="KW-1185">Reference proteome</keyword>
<evidence type="ECO:0000256" key="11">
    <source>
        <dbReference type="ARBA" id="ARBA00023253"/>
    </source>
</evidence>
<evidence type="ECO:0000256" key="1">
    <source>
        <dbReference type="ARBA" id="ARBA00004606"/>
    </source>
</evidence>
<proteinExistence type="inferred from homology"/>
<evidence type="ECO:0000313" key="15">
    <source>
        <dbReference type="Proteomes" id="UP001314170"/>
    </source>
</evidence>
<keyword evidence="8" id="KW-1133">Transmembrane helix</keyword>
<keyword evidence="5" id="KW-0808">Transferase</keyword>
<dbReference type="FunFam" id="3.40.50.11350:FF:000011">
    <property type="entry name" value="O-fucosyltransferase 28"/>
    <property type="match status" value="1"/>
</dbReference>
<keyword evidence="12" id="KW-0119">Carbohydrate metabolism</keyword>
<evidence type="ECO:0000256" key="9">
    <source>
        <dbReference type="ARBA" id="ARBA00023136"/>
    </source>
</evidence>
<comment type="pathway">
    <text evidence="2">Glycan metabolism.</text>
</comment>
<evidence type="ECO:0000256" key="8">
    <source>
        <dbReference type="ARBA" id="ARBA00022989"/>
    </source>
</evidence>
<dbReference type="GO" id="GO:0005737">
    <property type="term" value="C:cytoplasm"/>
    <property type="evidence" value="ECO:0007669"/>
    <property type="project" value="TreeGrafter"/>
</dbReference>
<comment type="similarity">
    <text evidence="3">Belongs to the glycosyltransferase GT106 family.</text>
</comment>
<sequence length="326" mass="37684">MKDDVEIVESLPLNFMKMKPLQISPLSWATPAHYLNTILVQLKRHKVINFTFSDSRLANNVDIPIQSIRCRAMYEGLRFAKEIEKLGKKLVNRLKNGGPFMGLHLRYEKDILAFTGCNHNLTETEKKELKKYRRSVKRWKKQKSDSTKKRRKGLCPMTPKETAVFLEAMGFPSDTRIYIAAGEIYGHDGIKALKAKYPNIYTHSSLAKEEELKPFKDRQNQLAAIDYIVAVESDVFVYTYDGNMAKAVTGHRKYEGFRKTINPDKHNFTRLIDRFENGELSWDKFSSKVRSLHRNRTGAPYPRLHGNSPKLEENFYANPFPGCICD</sequence>
<evidence type="ECO:0000256" key="7">
    <source>
        <dbReference type="ARBA" id="ARBA00022968"/>
    </source>
</evidence>
<dbReference type="PANTHER" id="PTHR31741:SF105">
    <property type="entry name" value="O-FUCOSYLTRANSFERASE FAMILY PROTEIN"/>
    <property type="match status" value="1"/>
</dbReference>
<accession>A0AAV1QZU2</accession>
<gene>
    <name evidence="14" type="ORF">DCAF_LOCUS3486</name>
</gene>
<dbReference type="InterPro" id="IPR019378">
    <property type="entry name" value="GDP-Fuc_O-FucTrfase"/>
</dbReference>
<evidence type="ECO:0000313" key="14">
    <source>
        <dbReference type="EMBL" id="CAK7325795.1"/>
    </source>
</evidence>
<dbReference type="GO" id="GO:0016020">
    <property type="term" value="C:membrane"/>
    <property type="evidence" value="ECO:0007669"/>
    <property type="project" value="UniProtKB-SubCell"/>
</dbReference>
<reference evidence="14 15" key="1">
    <citation type="submission" date="2024-01" db="EMBL/GenBank/DDBJ databases">
        <authorList>
            <person name="Waweru B."/>
        </authorList>
    </citation>
    <scope>NUCLEOTIDE SEQUENCE [LARGE SCALE GENOMIC DNA]</scope>
</reference>
<dbReference type="PANTHER" id="PTHR31741">
    <property type="entry name" value="OS02G0726500 PROTEIN-RELATED"/>
    <property type="match status" value="1"/>
</dbReference>
<keyword evidence="4" id="KW-0328">Glycosyltransferase</keyword>
<comment type="caution">
    <text evidence="14">The sequence shown here is derived from an EMBL/GenBank/DDBJ whole genome shotgun (WGS) entry which is preliminary data.</text>
</comment>
<keyword evidence="9" id="KW-0472">Membrane</keyword>
<dbReference type="Pfam" id="PF10250">
    <property type="entry name" value="O-FucT"/>
    <property type="match status" value="1"/>
</dbReference>
<evidence type="ECO:0000256" key="3">
    <source>
        <dbReference type="ARBA" id="ARBA00007737"/>
    </source>
</evidence>
<dbReference type="PIRSF" id="PIRSF009360">
    <property type="entry name" value="UCP009360"/>
    <property type="match status" value="1"/>
</dbReference>
<keyword evidence="10" id="KW-0325">Glycoprotein</keyword>
<comment type="subcellular location">
    <subcellularLocation>
        <location evidence="1">Membrane</location>
        <topology evidence="1">Single-pass type II membrane protein</topology>
    </subcellularLocation>
</comment>
<evidence type="ECO:0000256" key="2">
    <source>
        <dbReference type="ARBA" id="ARBA00004881"/>
    </source>
</evidence>
<keyword evidence="6" id="KW-0812">Transmembrane</keyword>
<dbReference type="GO" id="GO:0006004">
    <property type="term" value="P:fucose metabolic process"/>
    <property type="evidence" value="ECO:0007669"/>
    <property type="project" value="UniProtKB-KW"/>
</dbReference>
<evidence type="ECO:0000256" key="13">
    <source>
        <dbReference type="ARBA" id="ARBA00030350"/>
    </source>
</evidence>
<evidence type="ECO:0000256" key="6">
    <source>
        <dbReference type="ARBA" id="ARBA00022692"/>
    </source>
</evidence>
<keyword evidence="7" id="KW-0735">Signal-anchor</keyword>
<dbReference type="EMBL" id="CAWUPB010000850">
    <property type="protein sequence ID" value="CAK7325795.1"/>
    <property type="molecule type" value="Genomic_DNA"/>
</dbReference>
<evidence type="ECO:0000256" key="4">
    <source>
        <dbReference type="ARBA" id="ARBA00022676"/>
    </source>
</evidence>
<evidence type="ECO:0000256" key="10">
    <source>
        <dbReference type="ARBA" id="ARBA00023180"/>
    </source>
</evidence>
<dbReference type="AlphaFoldDB" id="A0AAV1QZU2"/>
<dbReference type="InterPro" id="IPR024709">
    <property type="entry name" value="FucosylTrfase_pln"/>
</dbReference>
<dbReference type="Proteomes" id="UP001314170">
    <property type="component" value="Unassembled WGS sequence"/>
</dbReference>